<organism evidence="4 6">
    <name type="scientific">Adineta steineri</name>
    <dbReference type="NCBI Taxonomy" id="433720"/>
    <lineage>
        <taxon>Eukaryota</taxon>
        <taxon>Metazoa</taxon>
        <taxon>Spiralia</taxon>
        <taxon>Gnathifera</taxon>
        <taxon>Rotifera</taxon>
        <taxon>Eurotatoria</taxon>
        <taxon>Bdelloidea</taxon>
        <taxon>Adinetida</taxon>
        <taxon>Adinetidae</taxon>
        <taxon>Adineta</taxon>
    </lineage>
</organism>
<gene>
    <name evidence="2" type="ORF">BJG266_LOCUS42190</name>
    <name evidence="3" type="ORF">BJG266_LOCUS42193</name>
    <name evidence="4" type="ORF">QVE165_LOCUS59056</name>
    <name evidence="5" type="ORF">QVE165_LOCUS59059</name>
</gene>
<proteinExistence type="predicted"/>
<dbReference type="EMBL" id="CAJNOI010002592">
    <property type="protein sequence ID" value="CAF1483318.1"/>
    <property type="molecule type" value="Genomic_DNA"/>
</dbReference>
<keyword evidence="6" id="KW-1185">Reference proteome</keyword>
<accession>A0A816DUD2</accession>
<feature type="region of interest" description="Disordered" evidence="1">
    <location>
        <begin position="69"/>
        <end position="88"/>
    </location>
</feature>
<dbReference type="AlphaFoldDB" id="A0A816DUD2"/>
<reference evidence="4" key="1">
    <citation type="submission" date="2021-02" db="EMBL/GenBank/DDBJ databases">
        <authorList>
            <person name="Nowell W R."/>
        </authorList>
    </citation>
    <scope>NUCLEOTIDE SEQUENCE</scope>
</reference>
<evidence type="ECO:0000313" key="6">
    <source>
        <dbReference type="Proteomes" id="UP000663832"/>
    </source>
</evidence>
<comment type="caution">
    <text evidence="4">The sequence shown here is derived from an EMBL/GenBank/DDBJ whole genome shotgun (WGS) entry which is preliminary data.</text>
</comment>
<sequence length="88" mass="9750">MFAINITVARSTSKIPSEVVLGEYPCAKDSVFFWTYILNHQQLGDVNSMIIEEDLSDDTGSIVKDVDDVESQSASGQIDNDKKTVKHN</sequence>
<dbReference type="EMBL" id="CAJNOM010002912">
    <property type="protein sequence ID" value="CAF1639191.1"/>
    <property type="molecule type" value="Genomic_DNA"/>
</dbReference>
<evidence type="ECO:0000313" key="3">
    <source>
        <dbReference type="EMBL" id="CAF1483377.1"/>
    </source>
</evidence>
<evidence type="ECO:0000313" key="5">
    <source>
        <dbReference type="EMBL" id="CAF1639205.1"/>
    </source>
</evidence>
<feature type="compositionally biased region" description="Basic and acidic residues" evidence="1">
    <location>
        <begin position="79"/>
        <end position="88"/>
    </location>
</feature>
<name>A0A816DUD2_9BILA</name>
<protein>
    <submittedName>
        <fullName evidence="4">Uncharacterized protein</fullName>
    </submittedName>
</protein>
<dbReference type="EMBL" id="CAJNOM010002913">
    <property type="protein sequence ID" value="CAF1639205.1"/>
    <property type="molecule type" value="Genomic_DNA"/>
</dbReference>
<dbReference type="EMBL" id="CAJNOI010002593">
    <property type="protein sequence ID" value="CAF1483377.1"/>
    <property type="molecule type" value="Genomic_DNA"/>
</dbReference>
<evidence type="ECO:0000313" key="2">
    <source>
        <dbReference type="EMBL" id="CAF1483318.1"/>
    </source>
</evidence>
<dbReference type="Proteomes" id="UP000663832">
    <property type="component" value="Unassembled WGS sequence"/>
</dbReference>
<evidence type="ECO:0000256" key="1">
    <source>
        <dbReference type="SAM" id="MobiDB-lite"/>
    </source>
</evidence>
<dbReference type="Proteomes" id="UP000663877">
    <property type="component" value="Unassembled WGS sequence"/>
</dbReference>
<evidence type="ECO:0000313" key="4">
    <source>
        <dbReference type="EMBL" id="CAF1639191.1"/>
    </source>
</evidence>